<keyword evidence="3" id="KW-0732">Signal</keyword>
<evidence type="ECO:0000313" key="8">
    <source>
        <dbReference type="EMBL" id="LAB68812.1"/>
    </source>
</evidence>
<dbReference type="PROSITE" id="PS50092">
    <property type="entry name" value="TSP1"/>
    <property type="match status" value="5"/>
</dbReference>
<evidence type="ECO:0000256" key="4">
    <source>
        <dbReference type="ARBA" id="ARBA00022737"/>
    </source>
</evidence>
<reference evidence="9" key="1">
    <citation type="submission" date="2017-11" db="EMBL/GenBank/DDBJ databases">
        <title>The sensing device of the deep-sea amphipod.</title>
        <authorList>
            <person name="Kobayashi H."/>
            <person name="Nagahama T."/>
            <person name="Arai W."/>
            <person name="Sasagawa Y."/>
            <person name="Umeda M."/>
            <person name="Hayashi T."/>
            <person name="Nikaido I."/>
            <person name="Watanabe H."/>
            <person name="Oguri K."/>
            <person name="Kitazato H."/>
            <person name="Fujioka K."/>
            <person name="Kido Y."/>
            <person name="Takami H."/>
        </authorList>
    </citation>
    <scope>NUCLEOTIDE SEQUENCE</scope>
    <source>
        <tissue evidence="9">Whole body</tissue>
    </source>
</reference>
<dbReference type="AlphaFoldDB" id="A0A2P2I461"/>
<evidence type="ECO:0000256" key="5">
    <source>
        <dbReference type="SAM" id="MobiDB-lite"/>
    </source>
</evidence>
<dbReference type="InterPro" id="IPR050439">
    <property type="entry name" value="ADAMTS_ADAMTS-like"/>
</dbReference>
<dbReference type="Pfam" id="PF05986">
    <property type="entry name" value="ADAMTS_spacer1"/>
    <property type="match status" value="1"/>
</dbReference>
<keyword evidence="6" id="KW-1133">Transmembrane helix</keyword>
<keyword evidence="4" id="KW-0677">Repeat</keyword>
<feature type="compositionally biased region" description="Polar residues" evidence="5">
    <location>
        <begin position="347"/>
        <end position="358"/>
    </location>
</feature>
<dbReference type="PANTHER" id="PTHR13723">
    <property type="entry name" value="ADAMTS A DISINTEGRIN AND METALLOPROTEASE WITH THROMBOSPONDIN MOTIFS PROTEASE"/>
    <property type="match status" value="1"/>
</dbReference>
<evidence type="ECO:0000259" key="7">
    <source>
        <dbReference type="PROSITE" id="PS50900"/>
    </source>
</evidence>
<dbReference type="PANTHER" id="PTHR13723:SF316">
    <property type="entry name" value="LONELY HEART, ISOFORM A"/>
    <property type="match status" value="1"/>
</dbReference>
<protein>
    <submittedName>
        <fullName evidence="8 9">Thrombospondin type-1 domain-containing protein 4-like</fullName>
    </submittedName>
</protein>
<name>A0A2P2I461_9CRUS</name>
<dbReference type="SUPFAM" id="SSF82895">
    <property type="entry name" value="TSP-1 type 1 repeat"/>
    <property type="match status" value="5"/>
</dbReference>
<keyword evidence="6" id="KW-0812">Transmembrane</keyword>
<evidence type="ECO:0000256" key="6">
    <source>
        <dbReference type="SAM" id="Phobius"/>
    </source>
</evidence>
<feature type="domain" description="PLAC" evidence="7">
    <location>
        <begin position="845"/>
        <end position="882"/>
    </location>
</feature>
<dbReference type="FunFam" id="2.20.100.10:FF:000005">
    <property type="entry name" value="ADAM metallopeptidase with thrombospondin type 1 motif 9"/>
    <property type="match status" value="1"/>
</dbReference>
<dbReference type="Gene3D" id="2.20.100.10">
    <property type="entry name" value="Thrombospondin type-1 (TSP1) repeat"/>
    <property type="match status" value="5"/>
</dbReference>
<dbReference type="Pfam" id="PF08686">
    <property type="entry name" value="PLAC"/>
    <property type="match status" value="1"/>
</dbReference>
<dbReference type="InterPro" id="IPR010294">
    <property type="entry name" value="ADAMTS_spacer1"/>
</dbReference>
<evidence type="ECO:0000256" key="2">
    <source>
        <dbReference type="ARBA" id="ARBA00022525"/>
    </source>
</evidence>
<feature type="transmembrane region" description="Helical" evidence="6">
    <location>
        <begin position="96"/>
        <end position="116"/>
    </location>
</feature>
<dbReference type="InterPro" id="IPR000884">
    <property type="entry name" value="TSP1_rpt"/>
</dbReference>
<dbReference type="EMBL" id="IACF01003187">
    <property type="protein sequence ID" value="LAB68812.1"/>
    <property type="molecule type" value="mRNA"/>
</dbReference>
<dbReference type="InterPro" id="IPR036383">
    <property type="entry name" value="TSP1_rpt_sf"/>
</dbReference>
<evidence type="ECO:0000313" key="9">
    <source>
        <dbReference type="EMBL" id="LAC22993.1"/>
    </source>
</evidence>
<reference evidence="8" key="2">
    <citation type="journal article" date="2018" name="Biosci. Biotechnol. Biochem.">
        <title>Polysaccharide hydrolase of the hadal zone amphipods Hirondellea gigas.</title>
        <authorList>
            <person name="Kobayashi H."/>
            <person name="Nagahama T."/>
            <person name="Arai W."/>
            <person name="Sasagawa Y."/>
            <person name="Umeda M."/>
            <person name="Hayashi T."/>
            <person name="Nikaido I."/>
            <person name="Watanabe H."/>
            <person name="Oguri K."/>
            <person name="Kitazato H."/>
            <person name="Fujioka K."/>
            <person name="Kido Y."/>
            <person name="Takami H."/>
        </authorList>
    </citation>
    <scope>NUCLEOTIDE SEQUENCE</scope>
    <source>
        <tissue evidence="8">Whole body</tissue>
    </source>
</reference>
<organism evidence="8">
    <name type="scientific">Hirondellea gigas</name>
    <dbReference type="NCBI Taxonomy" id="1518452"/>
    <lineage>
        <taxon>Eukaryota</taxon>
        <taxon>Metazoa</taxon>
        <taxon>Ecdysozoa</taxon>
        <taxon>Arthropoda</taxon>
        <taxon>Crustacea</taxon>
        <taxon>Multicrustacea</taxon>
        <taxon>Malacostraca</taxon>
        <taxon>Eumalacostraca</taxon>
        <taxon>Peracarida</taxon>
        <taxon>Amphipoda</taxon>
        <taxon>Amphilochidea</taxon>
        <taxon>Lysianassida</taxon>
        <taxon>Lysianassidira</taxon>
        <taxon>Lysianassoidea</taxon>
        <taxon>Lysianassidae</taxon>
        <taxon>Hirondellea</taxon>
    </lineage>
</organism>
<accession>A0A2P2I461</accession>
<evidence type="ECO:0000256" key="1">
    <source>
        <dbReference type="ARBA" id="ARBA00004613"/>
    </source>
</evidence>
<keyword evidence="2" id="KW-0964">Secreted</keyword>
<keyword evidence="6" id="KW-0472">Membrane</keyword>
<evidence type="ECO:0000256" key="3">
    <source>
        <dbReference type="ARBA" id="ARBA00022729"/>
    </source>
</evidence>
<feature type="region of interest" description="Disordered" evidence="5">
    <location>
        <begin position="347"/>
        <end position="388"/>
    </location>
</feature>
<dbReference type="PROSITE" id="PS50900">
    <property type="entry name" value="PLAC"/>
    <property type="match status" value="1"/>
</dbReference>
<comment type="subcellular location">
    <subcellularLocation>
        <location evidence="1">Secreted</location>
    </subcellularLocation>
</comment>
<sequence>MFQTLDKKESITDNISNSCESRTYSYLSNIAVYSNFISYNETLQVWKNGITSMFQNYIIQYWNTKHKTDVSDLQDITLTGVCVKSRPKIFISRNELFLTLWLVVVTLLFSAFVVPVSSSECGSCKGVPCQKITGVFTRRILPIGYNVIATIPARACNITVRELSNSKNYLALRSNQRYIINGNWDVVPSGRYMGAGTGFYYRHPVTTLGSLPPVAKESHLQSIDDLLSTSEEYGEIIESPGPLTQQLQLMIIYQDINYGVNYEYWRPLLSNDLNIESSGQNFPTYFESEDQSRLSDDPIHSGQREVWKNQQAKSATHNSNFRSPILIPISRGQQRLPFHSANKYNRFTENLDQAQRRTPTGRRNSNRNNDRNINPNFRDRKRKNQRNKPFLVLQNIQPAYSSLPNYLNRVNINQNQQPIFTNNENLHLNPSIISGITNDYMGNNYETLLIRRYANENNVSEIMFPAWKVWQFTPCSRSCGGGEQQAVYICTSIGGHVVSEVMCGGESSKPQAQTMECNTRPCSPQWQLSDWSPCSVTCGAGLQSRTWACIQVVNPSLTQAVSPTLCPMPSVTHVPLTKPCNIGDCTRWNVHIWSQCSVDCGTGIRTREVQCLVESATITTLLPDSVCNVQEKPPYQMLCHASKCLRNTWFFTEWSDQCIGGCENGRQYRKVWCSSEAHSPGGRNYCPGQTKPPAQRACGTDASCAALWFSGPWTQCSGKCGGGNRTREVVCVVFLRGSFRATLDLECDSRSRPSATEQCNTDPCPPHWYFTQWTPCSRSCGRGSQQRSVQCLDTNQHPSLECIIASRPSRTKTCSLTKCRHRLLSGDDPRDHYPSRAEHQRMSSSSRNCQDRFRNCSLVQQARLCRYTYYATVCCASCHGWTLAHG</sequence>
<dbReference type="InterPro" id="IPR010909">
    <property type="entry name" value="PLAC"/>
</dbReference>
<dbReference type="Pfam" id="PF19030">
    <property type="entry name" value="TSP1_ADAMTS"/>
    <property type="match status" value="4"/>
</dbReference>
<dbReference type="Gene3D" id="2.60.120.830">
    <property type="match status" value="1"/>
</dbReference>
<feature type="compositionally biased region" description="Low complexity" evidence="5">
    <location>
        <begin position="362"/>
        <end position="376"/>
    </location>
</feature>
<dbReference type="EMBL" id="IACT01003768">
    <property type="protein sequence ID" value="LAC22993.1"/>
    <property type="molecule type" value="mRNA"/>
</dbReference>
<dbReference type="SMART" id="SM00209">
    <property type="entry name" value="TSP1"/>
    <property type="match status" value="6"/>
</dbReference>
<proteinExistence type="evidence at transcript level"/>
<dbReference type="GO" id="GO:0005576">
    <property type="term" value="C:extracellular region"/>
    <property type="evidence" value="ECO:0007669"/>
    <property type="project" value="UniProtKB-SubCell"/>
</dbReference>